<dbReference type="InterPro" id="IPR013320">
    <property type="entry name" value="ConA-like_dom_sf"/>
</dbReference>
<organism evidence="11 12">
    <name type="scientific">Sphingopyxis indica</name>
    <dbReference type="NCBI Taxonomy" id="436663"/>
    <lineage>
        <taxon>Bacteria</taxon>
        <taxon>Pseudomonadati</taxon>
        <taxon>Pseudomonadota</taxon>
        <taxon>Alphaproteobacteria</taxon>
        <taxon>Sphingomonadales</taxon>
        <taxon>Sphingomonadaceae</taxon>
        <taxon>Sphingopyxis</taxon>
    </lineage>
</organism>
<evidence type="ECO:0000313" key="11">
    <source>
        <dbReference type="EMBL" id="SNT29668.1"/>
    </source>
</evidence>
<dbReference type="Pfam" id="PF01618">
    <property type="entry name" value="MotA_ExbB"/>
    <property type="match status" value="1"/>
</dbReference>
<dbReference type="EMBL" id="FZPA01000024">
    <property type="protein sequence ID" value="SNT29668.1"/>
    <property type="molecule type" value="Genomic_DNA"/>
</dbReference>
<comment type="subcellular location">
    <subcellularLocation>
        <location evidence="1">Cell membrane</location>
        <topology evidence="1">Multi-pass membrane protein</topology>
    </subcellularLocation>
    <subcellularLocation>
        <location evidence="6">Membrane</location>
        <topology evidence="6">Multi-pass membrane protein</topology>
    </subcellularLocation>
</comment>
<dbReference type="SUPFAM" id="SSF49899">
    <property type="entry name" value="Concanavalin A-like lectins/glucanases"/>
    <property type="match status" value="1"/>
</dbReference>
<evidence type="ECO:0000256" key="3">
    <source>
        <dbReference type="ARBA" id="ARBA00022692"/>
    </source>
</evidence>
<evidence type="ECO:0000256" key="7">
    <source>
        <dbReference type="SAM" id="Phobius"/>
    </source>
</evidence>
<name>A0A239LIE1_9SPHN</name>
<dbReference type="OrthoDB" id="175881at2"/>
<evidence type="ECO:0000256" key="4">
    <source>
        <dbReference type="ARBA" id="ARBA00022989"/>
    </source>
</evidence>
<dbReference type="InterPro" id="IPR002898">
    <property type="entry name" value="MotA_ExbB_proton_chnl"/>
</dbReference>
<dbReference type="GO" id="GO:0017038">
    <property type="term" value="P:protein import"/>
    <property type="evidence" value="ECO:0007669"/>
    <property type="project" value="TreeGrafter"/>
</dbReference>
<evidence type="ECO:0000256" key="5">
    <source>
        <dbReference type="ARBA" id="ARBA00023136"/>
    </source>
</evidence>
<evidence type="ECO:0000259" key="10">
    <source>
        <dbReference type="Pfam" id="PF10102"/>
    </source>
</evidence>
<comment type="similarity">
    <text evidence="6">Belongs to the exbB/tolQ family.</text>
</comment>
<feature type="domain" description="MotA/TolQ/ExbB proton channel" evidence="9">
    <location>
        <begin position="448"/>
        <end position="553"/>
    </location>
</feature>
<evidence type="ECO:0000256" key="1">
    <source>
        <dbReference type="ARBA" id="ARBA00004651"/>
    </source>
</evidence>
<protein>
    <submittedName>
        <fullName evidence="11">Outer membrane transport energization protein ExbB</fullName>
    </submittedName>
</protein>
<proteinExistence type="inferred from homology"/>
<feature type="chain" id="PRO_5012082728" evidence="8">
    <location>
        <begin position="31"/>
        <end position="585"/>
    </location>
</feature>
<keyword evidence="6" id="KW-0813">Transport</keyword>
<keyword evidence="5 7" id="KW-0472">Membrane</keyword>
<gene>
    <name evidence="11" type="ORF">SAMN06295955_12411</name>
</gene>
<feature type="domain" description="DUF2341" evidence="10">
    <location>
        <begin position="77"/>
        <end position="142"/>
    </location>
</feature>
<feature type="transmembrane region" description="Helical" evidence="7">
    <location>
        <begin position="514"/>
        <end position="538"/>
    </location>
</feature>
<keyword evidence="8" id="KW-0732">Signal</keyword>
<evidence type="ECO:0000313" key="12">
    <source>
        <dbReference type="Proteomes" id="UP000198339"/>
    </source>
</evidence>
<reference evidence="11 12" key="1">
    <citation type="submission" date="2017-06" db="EMBL/GenBank/DDBJ databases">
        <authorList>
            <person name="Kim H.J."/>
            <person name="Triplett B.A."/>
        </authorList>
    </citation>
    <scope>NUCLEOTIDE SEQUENCE [LARGE SCALE GENOMIC DNA]</scope>
    <source>
        <strain evidence="11 12">DS15</strain>
    </source>
</reference>
<keyword evidence="4 7" id="KW-1133">Transmembrane helix</keyword>
<dbReference type="Pfam" id="PF13385">
    <property type="entry name" value="Laminin_G_3"/>
    <property type="match status" value="1"/>
</dbReference>
<dbReference type="Proteomes" id="UP000198339">
    <property type="component" value="Unassembled WGS sequence"/>
</dbReference>
<keyword evidence="12" id="KW-1185">Reference proteome</keyword>
<dbReference type="AlphaFoldDB" id="A0A239LIE1"/>
<accession>A0A239LIE1</accession>
<dbReference type="RefSeq" id="WP_089217512.1">
    <property type="nucleotide sequence ID" value="NZ_FZPA01000024.1"/>
</dbReference>
<dbReference type="PANTHER" id="PTHR30625">
    <property type="entry name" value="PROTEIN TOLQ"/>
    <property type="match status" value="1"/>
</dbReference>
<dbReference type="Pfam" id="PF10102">
    <property type="entry name" value="DUF2341"/>
    <property type="match status" value="1"/>
</dbReference>
<dbReference type="PANTHER" id="PTHR30625:SF3">
    <property type="entry name" value="TOL-PAL SYSTEM PROTEIN TOLQ"/>
    <property type="match status" value="1"/>
</dbReference>
<dbReference type="Gene3D" id="2.60.120.200">
    <property type="match status" value="1"/>
</dbReference>
<sequence length="585" mass="60706">MSLVTRLKKGAVAGAVALAALTAFASPAHAWWEADYAYRTKINLNVDAAGITGEVARAPVLVRLHSGNFSFKDVKPDGSDLRFVAGDDRTPLKFHIEKWSPQEEQALVWVDVQGLQPGQASAIFAYYGNEAAEAQQDIAGTFGPDFRLVYHFNNEGAPRDATANGANASGGETRNAGGLIGQSLVLDGTAPVTLPASAFTSGPLSVSFWVKPGGDGTVFSLPGSVSLVAEGGQLFIDQSGNRSAGAALAADSWTNVALVNDGARSILYINGQPAGEVTGALAAATGTPVLGQGFTGEIDEFRVAGAALPQAAFQLAAASEGQTSRLVTTDTAQQVESGGGHNHFGILFSALTLDAWIVIIICAFMLLVAIAIMISKGLLIGRVRRANDAFLDAYGQISRRAGDHDGLPGFDPGAEAADSTLGRLYAIGRRELTERLKEGRATGSRFAIRSQSIAAIRSALDAGRVREGQKLNARLVLLTIAISGGPFIGLLGTVLGVMITFASVAAAGEVNINAIAPGIAAALLATVAGLAVAIPALFGYNYLLSRIEEITADHDIFVDELEKRIAEIWQDAPAPAPAPIPAQAA</sequence>
<keyword evidence="6" id="KW-0653">Protein transport</keyword>
<dbReference type="GO" id="GO:0005886">
    <property type="term" value="C:plasma membrane"/>
    <property type="evidence" value="ECO:0007669"/>
    <property type="project" value="UniProtKB-SubCell"/>
</dbReference>
<feature type="transmembrane region" description="Helical" evidence="7">
    <location>
        <begin position="355"/>
        <end position="375"/>
    </location>
</feature>
<keyword evidence="2" id="KW-1003">Cell membrane</keyword>
<keyword evidence="3 7" id="KW-0812">Transmembrane</keyword>
<feature type="signal peptide" evidence="8">
    <location>
        <begin position="1"/>
        <end position="30"/>
    </location>
</feature>
<dbReference type="InterPro" id="IPR018765">
    <property type="entry name" value="DUF2341"/>
</dbReference>
<feature type="transmembrane region" description="Helical" evidence="7">
    <location>
        <begin position="475"/>
        <end position="502"/>
    </location>
</feature>
<evidence type="ECO:0000259" key="9">
    <source>
        <dbReference type="Pfam" id="PF01618"/>
    </source>
</evidence>
<evidence type="ECO:0000256" key="6">
    <source>
        <dbReference type="RuleBase" id="RU004057"/>
    </source>
</evidence>
<evidence type="ECO:0000256" key="2">
    <source>
        <dbReference type="ARBA" id="ARBA00022475"/>
    </source>
</evidence>
<evidence type="ECO:0000256" key="8">
    <source>
        <dbReference type="SAM" id="SignalP"/>
    </source>
</evidence>
<dbReference type="InterPro" id="IPR050790">
    <property type="entry name" value="ExbB/TolQ_transport"/>
</dbReference>